<accession>A0AAW0EMS6</accession>
<dbReference type="InterPro" id="IPR015797">
    <property type="entry name" value="NUDIX_hydrolase-like_dom_sf"/>
</dbReference>
<protein>
    <submittedName>
        <fullName evidence="7">NUDIX domain containing protein</fullName>
    </submittedName>
</protein>
<evidence type="ECO:0000313" key="8">
    <source>
        <dbReference type="Proteomes" id="UP001430356"/>
    </source>
</evidence>
<dbReference type="Proteomes" id="UP001430356">
    <property type="component" value="Unassembled WGS sequence"/>
</dbReference>
<feature type="domain" description="Nudix hydrolase" evidence="6">
    <location>
        <begin position="5"/>
        <end position="142"/>
    </location>
</feature>
<comment type="cofactor">
    <cofactor evidence="1">
        <name>Mg(2+)</name>
        <dbReference type="ChEBI" id="CHEBI:18420"/>
    </cofactor>
</comment>
<reference evidence="7 8" key="1">
    <citation type="journal article" date="2021" name="MBio">
        <title>A New Model Trypanosomatid, Novymonas esmeraldas: Genomic Perception of Its 'Candidatus Pandoraea novymonadis' Endosymbiont.</title>
        <authorList>
            <person name="Zakharova A."/>
            <person name="Saura A."/>
            <person name="Butenko A."/>
            <person name="Podesvova L."/>
            <person name="Warmusova S."/>
            <person name="Kostygov A.Y."/>
            <person name="Nenarokova A."/>
            <person name="Lukes J."/>
            <person name="Opperdoes F.R."/>
            <person name="Yurchenko V."/>
        </authorList>
    </citation>
    <scope>NUCLEOTIDE SEQUENCE [LARGE SCALE GENOMIC DNA]</scope>
    <source>
        <strain evidence="7 8">E262AT.01</strain>
    </source>
</reference>
<evidence type="ECO:0000256" key="2">
    <source>
        <dbReference type="ARBA" id="ARBA00005582"/>
    </source>
</evidence>
<dbReference type="CDD" id="cd18886">
    <property type="entry name" value="NUDIX_MutT_Nudt1"/>
    <property type="match status" value="1"/>
</dbReference>
<evidence type="ECO:0000256" key="4">
    <source>
        <dbReference type="ARBA" id="ARBA00022801"/>
    </source>
</evidence>
<keyword evidence="3" id="KW-0479">Metal-binding</keyword>
<dbReference type="GO" id="GO:0016818">
    <property type="term" value="F:hydrolase activity, acting on acid anhydrides, in phosphorus-containing anhydrides"/>
    <property type="evidence" value="ECO:0007669"/>
    <property type="project" value="TreeGrafter"/>
</dbReference>
<dbReference type="PANTHER" id="PTHR43758:SF2">
    <property type="entry name" value="OXIDIZED PURINE NUCLEOSIDE TRIPHOSPHATE HYDROLASE"/>
    <property type="match status" value="1"/>
</dbReference>
<evidence type="ECO:0000256" key="1">
    <source>
        <dbReference type="ARBA" id="ARBA00001946"/>
    </source>
</evidence>
<dbReference type="SUPFAM" id="SSF55811">
    <property type="entry name" value="Nudix"/>
    <property type="match status" value="1"/>
</dbReference>
<sequence>MAAAPPREYTLCFITHGSTVLLLNRLKAPWMGCWNGVGGKMEPGETPLACAHREVEEETYDYTPDTYAVRATGRMRWTVSGTHVGTCHMFLLELHAPPPASRTYPLLTAEGVLLFHPVTWVLHPDNTGVVANLRVLIPALMDAAPTAPVDFVCDYDDAGNALSTTRLA</sequence>
<dbReference type="Pfam" id="PF00293">
    <property type="entry name" value="NUDIX"/>
    <property type="match status" value="1"/>
</dbReference>
<organism evidence="7 8">
    <name type="scientific">Novymonas esmeraldas</name>
    <dbReference type="NCBI Taxonomy" id="1808958"/>
    <lineage>
        <taxon>Eukaryota</taxon>
        <taxon>Discoba</taxon>
        <taxon>Euglenozoa</taxon>
        <taxon>Kinetoplastea</taxon>
        <taxon>Metakinetoplastina</taxon>
        <taxon>Trypanosomatida</taxon>
        <taxon>Trypanosomatidae</taxon>
        <taxon>Novymonas</taxon>
    </lineage>
</organism>
<dbReference type="PANTHER" id="PTHR43758">
    <property type="entry name" value="7,8-DIHYDRO-8-OXOGUANINE TRIPHOSPHATASE"/>
    <property type="match status" value="1"/>
</dbReference>
<evidence type="ECO:0000256" key="3">
    <source>
        <dbReference type="ARBA" id="ARBA00022723"/>
    </source>
</evidence>
<keyword evidence="4" id="KW-0378">Hydrolase</keyword>
<dbReference type="PROSITE" id="PS51462">
    <property type="entry name" value="NUDIX"/>
    <property type="match status" value="1"/>
</dbReference>
<dbReference type="GO" id="GO:0046872">
    <property type="term" value="F:metal ion binding"/>
    <property type="evidence" value="ECO:0007669"/>
    <property type="project" value="UniProtKB-KW"/>
</dbReference>
<proteinExistence type="inferred from homology"/>
<evidence type="ECO:0000313" key="7">
    <source>
        <dbReference type="EMBL" id="KAK7194841.1"/>
    </source>
</evidence>
<dbReference type="GO" id="GO:0005737">
    <property type="term" value="C:cytoplasm"/>
    <property type="evidence" value="ECO:0007669"/>
    <property type="project" value="TreeGrafter"/>
</dbReference>
<keyword evidence="5" id="KW-0460">Magnesium</keyword>
<comment type="similarity">
    <text evidence="2">Belongs to the Nudix hydrolase family.</text>
</comment>
<dbReference type="AlphaFoldDB" id="A0AAW0EMS6"/>
<name>A0AAW0EMS6_9TRYP</name>
<evidence type="ECO:0000259" key="6">
    <source>
        <dbReference type="PROSITE" id="PS51462"/>
    </source>
</evidence>
<comment type="caution">
    <text evidence="7">The sequence shown here is derived from an EMBL/GenBank/DDBJ whole genome shotgun (WGS) entry which is preliminary data.</text>
</comment>
<dbReference type="EMBL" id="JAECZO010000043">
    <property type="protein sequence ID" value="KAK7194841.1"/>
    <property type="molecule type" value="Genomic_DNA"/>
</dbReference>
<dbReference type="Gene3D" id="3.90.79.10">
    <property type="entry name" value="Nucleoside Triphosphate Pyrophosphohydrolase"/>
    <property type="match status" value="1"/>
</dbReference>
<gene>
    <name evidence="7" type="ORF">NESM_000404900</name>
</gene>
<dbReference type="InterPro" id="IPR000086">
    <property type="entry name" value="NUDIX_hydrolase_dom"/>
</dbReference>
<evidence type="ECO:0000256" key="5">
    <source>
        <dbReference type="ARBA" id="ARBA00022842"/>
    </source>
</evidence>
<keyword evidence="8" id="KW-1185">Reference proteome</keyword>